<dbReference type="Gene3D" id="3.30.450.80">
    <property type="entry name" value="Transcription factor LuxR-like, autoinducer-binding domain"/>
    <property type="match status" value="1"/>
</dbReference>
<keyword evidence="1" id="KW-0805">Transcription regulation</keyword>
<name>A0A1G6ABD2_9HYPH</name>
<dbReference type="SUPFAM" id="SSF75516">
    <property type="entry name" value="Pheromone-binding domain of LuxR-like quorum-sensing transcription factors"/>
    <property type="match status" value="1"/>
</dbReference>
<dbReference type="InterPro" id="IPR005143">
    <property type="entry name" value="TF_LuxR_autoind-bd_dom"/>
</dbReference>
<dbReference type="SUPFAM" id="SSF46894">
    <property type="entry name" value="C-terminal effector domain of the bipartite response regulators"/>
    <property type="match status" value="1"/>
</dbReference>
<dbReference type="Proteomes" id="UP000199071">
    <property type="component" value="Unassembled WGS sequence"/>
</dbReference>
<keyword evidence="2 5" id="KW-0238">DNA-binding</keyword>
<evidence type="ECO:0000256" key="1">
    <source>
        <dbReference type="ARBA" id="ARBA00023015"/>
    </source>
</evidence>
<dbReference type="AlphaFoldDB" id="A0A1G6ABD2"/>
<evidence type="ECO:0000313" key="5">
    <source>
        <dbReference type="EMBL" id="SDB05636.1"/>
    </source>
</evidence>
<evidence type="ECO:0000313" key="6">
    <source>
        <dbReference type="Proteomes" id="UP000199071"/>
    </source>
</evidence>
<dbReference type="EMBL" id="FMXQ01000001">
    <property type="protein sequence ID" value="SDB05636.1"/>
    <property type="molecule type" value="Genomic_DNA"/>
</dbReference>
<evidence type="ECO:0000259" key="4">
    <source>
        <dbReference type="PROSITE" id="PS50043"/>
    </source>
</evidence>
<gene>
    <name evidence="5" type="ORF">SAMN02982931_00404</name>
</gene>
<dbReference type="InterPro" id="IPR000792">
    <property type="entry name" value="Tscrpt_reg_LuxR_C"/>
</dbReference>
<sequence length="246" mass="27152">MGKTNGMAETGIPKAQIEAFAIIDDAQDVDLAVAGLRDFFSVDHLVYHSSKLGTSPSVEPYIRLTYPADWIKRYLTMNYVDVDPVLHEGFNRTLPFDWSELKVETAEQGAFLQDALAHGVGPFGLSIPVRSKQGHRGLFSISFSGSEKDWRAFTEAHLETAIEAGNRLHRRVIKEVFGEDHPHLTQREIECLKLTAIGKDAGDIATILGISPHTARDYLKSVRFKLDCITSAQAVSKAVKAGIFAL</sequence>
<dbReference type="Gene3D" id="1.10.10.10">
    <property type="entry name" value="Winged helix-like DNA-binding domain superfamily/Winged helix DNA-binding domain"/>
    <property type="match status" value="1"/>
</dbReference>
<keyword evidence="3" id="KW-0804">Transcription</keyword>
<keyword evidence="6" id="KW-1185">Reference proteome</keyword>
<proteinExistence type="predicted"/>
<evidence type="ECO:0000256" key="2">
    <source>
        <dbReference type="ARBA" id="ARBA00023125"/>
    </source>
</evidence>
<dbReference type="SMART" id="SM00421">
    <property type="entry name" value="HTH_LUXR"/>
    <property type="match status" value="1"/>
</dbReference>
<dbReference type="PROSITE" id="PS50043">
    <property type="entry name" value="HTH_LUXR_2"/>
    <property type="match status" value="1"/>
</dbReference>
<feature type="domain" description="HTH luxR-type" evidence="4">
    <location>
        <begin position="177"/>
        <end position="242"/>
    </location>
</feature>
<dbReference type="CDD" id="cd06170">
    <property type="entry name" value="LuxR_C_like"/>
    <property type="match status" value="1"/>
</dbReference>
<organism evidence="5 6">
    <name type="scientific">Bauldia litoralis</name>
    <dbReference type="NCBI Taxonomy" id="665467"/>
    <lineage>
        <taxon>Bacteria</taxon>
        <taxon>Pseudomonadati</taxon>
        <taxon>Pseudomonadota</taxon>
        <taxon>Alphaproteobacteria</taxon>
        <taxon>Hyphomicrobiales</taxon>
        <taxon>Kaistiaceae</taxon>
        <taxon>Bauldia</taxon>
    </lineage>
</organism>
<dbReference type="PRINTS" id="PR00038">
    <property type="entry name" value="HTHLUXR"/>
</dbReference>
<dbReference type="InterPro" id="IPR036388">
    <property type="entry name" value="WH-like_DNA-bd_sf"/>
</dbReference>
<dbReference type="PANTHER" id="PTHR44688">
    <property type="entry name" value="DNA-BINDING TRANSCRIPTIONAL ACTIVATOR DEVR_DOSR"/>
    <property type="match status" value="1"/>
</dbReference>
<evidence type="ECO:0000256" key="3">
    <source>
        <dbReference type="ARBA" id="ARBA00023163"/>
    </source>
</evidence>
<dbReference type="STRING" id="665467.SAMN02982931_00404"/>
<dbReference type="Pfam" id="PF03472">
    <property type="entry name" value="Autoind_bind"/>
    <property type="match status" value="1"/>
</dbReference>
<dbReference type="InterPro" id="IPR036693">
    <property type="entry name" value="TF_LuxR_autoind-bd_dom_sf"/>
</dbReference>
<accession>A0A1G6ABD2</accession>
<reference evidence="5 6" key="1">
    <citation type="submission" date="2016-10" db="EMBL/GenBank/DDBJ databases">
        <authorList>
            <person name="de Groot N.N."/>
        </authorList>
    </citation>
    <scope>NUCLEOTIDE SEQUENCE [LARGE SCALE GENOMIC DNA]</scope>
    <source>
        <strain evidence="5 6">ATCC 35022</strain>
    </source>
</reference>
<dbReference type="GO" id="GO:0003677">
    <property type="term" value="F:DNA binding"/>
    <property type="evidence" value="ECO:0007669"/>
    <property type="project" value="UniProtKB-KW"/>
</dbReference>
<dbReference type="GO" id="GO:0006355">
    <property type="term" value="P:regulation of DNA-templated transcription"/>
    <property type="evidence" value="ECO:0007669"/>
    <property type="project" value="InterPro"/>
</dbReference>
<dbReference type="InterPro" id="IPR016032">
    <property type="entry name" value="Sig_transdc_resp-reg_C-effctor"/>
</dbReference>
<dbReference type="PANTHER" id="PTHR44688:SF16">
    <property type="entry name" value="DNA-BINDING TRANSCRIPTIONAL ACTIVATOR DEVR_DOSR"/>
    <property type="match status" value="1"/>
</dbReference>
<dbReference type="RefSeq" id="WP_175478247.1">
    <property type="nucleotide sequence ID" value="NZ_FMXQ01000001.1"/>
</dbReference>
<dbReference type="Pfam" id="PF00196">
    <property type="entry name" value="GerE"/>
    <property type="match status" value="1"/>
</dbReference>
<protein>
    <submittedName>
        <fullName evidence="5">DNA-binding transcriptional regulator, CsgD family</fullName>
    </submittedName>
</protein>